<evidence type="ECO:0000256" key="3">
    <source>
        <dbReference type="PROSITE-ProRule" id="PRU00708"/>
    </source>
</evidence>
<dbReference type="Gene3D" id="1.25.40.10">
    <property type="entry name" value="Tetratricopeptide repeat domain"/>
    <property type="match status" value="6"/>
</dbReference>
<feature type="non-terminal residue" evidence="4">
    <location>
        <position position="729"/>
    </location>
</feature>
<accession>S8CIN6</accession>
<dbReference type="NCBIfam" id="TIGR00756">
    <property type="entry name" value="PPR"/>
    <property type="match status" value="12"/>
</dbReference>
<keyword evidence="5" id="KW-1185">Reference proteome</keyword>
<dbReference type="EMBL" id="AUSU01003440">
    <property type="protein sequence ID" value="EPS66849.1"/>
    <property type="molecule type" value="Genomic_DNA"/>
</dbReference>
<evidence type="ECO:0000313" key="4">
    <source>
        <dbReference type="EMBL" id="EPS66849.1"/>
    </source>
</evidence>
<dbReference type="PANTHER" id="PTHR46128:SF170">
    <property type="entry name" value="PENTACOTRIPEPTIDE-REPEAT REGION OF PRORP DOMAIN-CONTAINING PROTEIN"/>
    <property type="match status" value="1"/>
</dbReference>
<feature type="repeat" description="PPR" evidence="3">
    <location>
        <begin position="197"/>
        <end position="231"/>
    </location>
</feature>
<sequence>ISLFSSPPDTLLVHRAIAILKRYDLSLLGPLAATFTHPSASYLLLRSRNNRNLVLKFLDWARGLPFFRDHLQCYCLSIHILTRFKLYKTAQSLAEEVALRFPQDEHGDSVFSCLRDTYQACESSSGVFDLVVKAFSNLKLTDRALNMIYSAKCCGFMPSVLSYNAVLEAIFRNSSCRNVDSARCVFHEMMENGISPNVYTYNVLIRGLCANKEMNQGLSLFEQMEKRGVLPNVVTFNTVIDAYCKSRNIDQAYGLLKQMWERNLEPNVITYNVIINGLCKEGRIKETDDVLVDMKAKGLAPNEITYNTLVDGYCKEGNFHQALALHAEMVKNGLSPNVVTYTCLINSLCKAGNLQRAMDYFNQMAVRGLKPNEKTYTTLIDGFSQQGFMDEAYGLVEEMISKGFSPSIVTYNALINGHCQLGRVDEGLNVIQTMTSRGVFPDVVSYSSIINGYCRNLDLDKAFSVKEDMSQKGIFPDTITYSSLIQGLCELRRLDEACKLFTEMSSKLNLLPDKCTYTCLINAYCAENDIPKAIHLHDEMIRRGLFPDVISYNVLVNGINKQSRSDEARRLLFKSTTHGSQHEYTHDYLIQRCISVASLMKAFCMNGLMNEADRLLMSMKEKPSEVIYNVVIRGHCRAGNLAKAMELYSEMVRVGFAAHAGTVISIIEGLHEGGMMEELRKVLEETFRSCKVVDGDGAKLQVEVNYGEGNMDAVFKMIRDMARDGLLPN</sequence>
<protein>
    <recommendedName>
        <fullName evidence="6">Pentacotripeptide-repeat region of PRORP domain-containing protein</fullName>
    </recommendedName>
</protein>
<reference evidence="4 5" key="1">
    <citation type="journal article" date="2013" name="BMC Genomics">
        <title>The miniature genome of a carnivorous plant Genlisea aurea contains a low number of genes and short non-coding sequences.</title>
        <authorList>
            <person name="Leushkin E.V."/>
            <person name="Sutormin R.A."/>
            <person name="Nabieva E.R."/>
            <person name="Penin A.A."/>
            <person name="Kondrashov A.S."/>
            <person name="Logacheva M.D."/>
        </authorList>
    </citation>
    <scope>NUCLEOTIDE SEQUENCE [LARGE SCALE GENOMIC DNA]</scope>
</reference>
<dbReference type="Proteomes" id="UP000015453">
    <property type="component" value="Unassembled WGS sequence"/>
</dbReference>
<dbReference type="PROSITE" id="PS51375">
    <property type="entry name" value="PPR"/>
    <property type="match status" value="12"/>
</dbReference>
<feature type="repeat" description="PPR" evidence="3">
    <location>
        <begin position="232"/>
        <end position="266"/>
    </location>
</feature>
<dbReference type="InterPro" id="IPR002885">
    <property type="entry name" value="PPR_rpt"/>
</dbReference>
<dbReference type="SUPFAM" id="SSF81901">
    <property type="entry name" value="HCP-like"/>
    <property type="match status" value="1"/>
</dbReference>
<keyword evidence="2" id="KW-0677">Repeat</keyword>
<gene>
    <name evidence="4" type="ORF">M569_07924</name>
</gene>
<dbReference type="InterPro" id="IPR050872">
    <property type="entry name" value="PPR_P_subfamily"/>
</dbReference>
<dbReference type="InterPro" id="IPR011990">
    <property type="entry name" value="TPR-like_helical_dom_sf"/>
</dbReference>
<feature type="repeat" description="PPR" evidence="3">
    <location>
        <begin position="513"/>
        <end position="547"/>
    </location>
</feature>
<dbReference type="OrthoDB" id="185373at2759"/>
<feature type="repeat" description="PPR" evidence="3">
    <location>
        <begin position="624"/>
        <end position="658"/>
    </location>
</feature>
<feature type="repeat" description="PPR" evidence="3">
    <location>
        <begin position="372"/>
        <end position="406"/>
    </location>
</feature>
<feature type="repeat" description="PPR" evidence="3">
    <location>
        <begin position="337"/>
        <end position="371"/>
    </location>
</feature>
<feature type="repeat" description="PPR" evidence="3">
    <location>
        <begin position="302"/>
        <end position="336"/>
    </location>
</feature>
<comment type="caution">
    <text evidence="4">The sequence shown here is derived from an EMBL/GenBank/DDBJ whole genome shotgun (WGS) entry which is preliminary data.</text>
</comment>
<proteinExistence type="inferred from homology"/>
<organism evidence="4 5">
    <name type="scientific">Genlisea aurea</name>
    <dbReference type="NCBI Taxonomy" id="192259"/>
    <lineage>
        <taxon>Eukaryota</taxon>
        <taxon>Viridiplantae</taxon>
        <taxon>Streptophyta</taxon>
        <taxon>Embryophyta</taxon>
        <taxon>Tracheophyta</taxon>
        <taxon>Spermatophyta</taxon>
        <taxon>Magnoliopsida</taxon>
        <taxon>eudicotyledons</taxon>
        <taxon>Gunneridae</taxon>
        <taxon>Pentapetalae</taxon>
        <taxon>asterids</taxon>
        <taxon>lamiids</taxon>
        <taxon>Lamiales</taxon>
        <taxon>Lentibulariaceae</taxon>
        <taxon>Genlisea</taxon>
    </lineage>
</organism>
<feature type="non-terminal residue" evidence="4">
    <location>
        <position position="1"/>
    </location>
</feature>
<dbReference type="AlphaFoldDB" id="S8CIN6"/>
<feature type="repeat" description="PPR" evidence="3">
    <location>
        <begin position="477"/>
        <end position="507"/>
    </location>
</feature>
<dbReference type="PANTHER" id="PTHR46128">
    <property type="entry name" value="MITOCHONDRIAL GROUP I INTRON SPLICING FACTOR CCM1"/>
    <property type="match status" value="1"/>
</dbReference>
<feature type="repeat" description="PPR" evidence="3">
    <location>
        <begin position="159"/>
        <end position="196"/>
    </location>
</feature>
<name>S8CIN6_9LAMI</name>
<comment type="similarity">
    <text evidence="1">Belongs to the PPR family. P subfamily.</text>
</comment>
<dbReference type="Pfam" id="PF01535">
    <property type="entry name" value="PPR"/>
    <property type="match status" value="1"/>
</dbReference>
<feature type="repeat" description="PPR" evidence="3">
    <location>
        <begin position="407"/>
        <end position="441"/>
    </location>
</feature>
<evidence type="ECO:0000256" key="2">
    <source>
        <dbReference type="ARBA" id="ARBA00022737"/>
    </source>
</evidence>
<evidence type="ECO:0008006" key="6">
    <source>
        <dbReference type="Google" id="ProtNLM"/>
    </source>
</evidence>
<feature type="repeat" description="PPR" evidence="3">
    <location>
        <begin position="267"/>
        <end position="301"/>
    </location>
</feature>
<dbReference type="Pfam" id="PF13041">
    <property type="entry name" value="PPR_2"/>
    <property type="match status" value="7"/>
</dbReference>
<evidence type="ECO:0000313" key="5">
    <source>
        <dbReference type="Proteomes" id="UP000015453"/>
    </source>
</evidence>
<dbReference type="FunFam" id="1.25.40.10:FF:000558">
    <property type="entry name" value="Pentatricopeptide repeat-containing protein At5g39710"/>
    <property type="match status" value="1"/>
</dbReference>
<evidence type="ECO:0000256" key="1">
    <source>
        <dbReference type="ARBA" id="ARBA00007626"/>
    </source>
</evidence>
<feature type="repeat" description="PPR" evidence="3">
    <location>
        <begin position="442"/>
        <end position="476"/>
    </location>
</feature>